<keyword evidence="2" id="KW-1185">Reference proteome</keyword>
<evidence type="ECO:0000313" key="2">
    <source>
        <dbReference type="Proteomes" id="UP000554286"/>
    </source>
</evidence>
<accession>A0A7W6RI43</accession>
<name>A0A7W6RI43_9PROT</name>
<protein>
    <submittedName>
        <fullName evidence="1">Putative transcriptional regulator</fullName>
    </submittedName>
</protein>
<reference evidence="1 2" key="1">
    <citation type="submission" date="2020-08" db="EMBL/GenBank/DDBJ databases">
        <title>Genome sequencing of Purple Non-Sulfur Bacteria from various extreme environments.</title>
        <authorList>
            <person name="Mayer M."/>
        </authorList>
    </citation>
    <scope>NUCLEOTIDE SEQUENCE [LARGE SCALE GENOMIC DNA]</scope>
    <source>
        <strain evidence="1 2">JA131</strain>
    </source>
</reference>
<dbReference type="Gene3D" id="1.10.10.10">
    <property type="entry name" value="Winged helix-like DNA-binding domain superfamily/Winged helix DNA-binding domain"/>
    <property type="match status" value="1"/>
</dbReference>
<sequence>MSGSNTVNVHVGGLEDMGRRFIDAWHLAERGEEVDETHVTVHDLPALLAALTPKRLDLLRYVRHHEVRTVKALATDLRRDYKNVHKDVEELTRLGLLTRTAGQVVAPYGEVEARFVL</sequence>
<evidence type="ECO:0000313" key="1">
    <source>
        <dbReference type="EMBL" id="MBB4268318.1"/>
    </source>
</evidence>
<dbReference type="RefSeq" id="WP_184049255.1">
    <property type="nucleotide sequence ID" value="NZ_JACIGK010000095.1"/>
</dbReference>
<dbReference type="SUPFAM" id="SSF46785">
    <property type="entry name" value="Winged helix' DNA-binding domain"/>
    <property type="match status" value="1"/>
</dbReference>
<organism evidence="1 2">
    <name type="scientific">Roseospira visakhapatnamensis</name>
    <dbReference type="NCBI Taxonomy" id="390880"/>
    <lineage>
        <taxon>Bacteria</taxon>
        <taxon>Pseudomonadati</taxon>
        <taxon>Pseudomonadota</taxon>
        <taxon>Alphaproteobacteria</taxon>
        <taxon>Rhodospirillales</taxon>
        <taxon>Rhodospirillaceae</taxon>
        <taxon>Roseospira</taxon>
    </lineage>
</organism>
<dbReference type="EMBL" id="JACIGK010000095">
    <property type="protein sequence ID" value="MBB4268318.1"/>
    <property type="molecule type" value="Genomic_DNA"/>
</dbReference>
<gene>
    <name evidence="1" type="ORF">GGD89_003984</name>
</gene>
<comment type="caution">
    <text evidence="1">The sequence shown here is derived from an EMBL/GenBank/DDBJ whole genome shotgun (WGS) entry which is preliminary data.</text>
</comment>
<proteinExistence type="predicted"/>
<dbReference type="Proteomes" id="UP000554286">
    <property type="component" value="Unassembled WGS sequence"/>
</dbReference>
<dbReference type="InterPro" id="IPR036388">
    <property type="entry name" value="WH-like_DNA-bd_sf"/>
</dbReference>
<dbReference type="InterPro" id="IPR036390">
    <property type="entry name" value="WH_DNA-bd_sf"/>
</dbReference>
<dbReference type="Pfam" id="PF25212">
    <property type="entry name" value="HVO_A0114"/>
    <property type="match status" value="1"/>
</dbReference>
<dbReference type="AlphaFoldDB" id="A0A7W6RI43"/>